<dbReference type="InterPro" id="IPR000772">
    <property type="entry name" value="Ricin_B_lectin"/>
</dbReference>
<dbReference type="InterPro" id="IPR035992">
    <property type="entry name" value="Ricin_B-like_lectins"/>
</dbReference>
<dbReference type="STRING" id="7739.C3Y892"/>
<gene>
    <name evidence="2" type="ORF">BRAFLDRAFT_69733</name>
</gene>
<dbReference type="CDD" id="cd00161">
    <property type="entry name" value="beta-trefoil_Ricin-like"/>
    <property type="match status" value="1"/>
</dbReference>
<dbReference type="EMBL" id="GG666491">
    <property type="protein sequence ID" value="EEN63329.1"/>
    <property type="molecule type" value="Genomic_DNA"/>
</dbReference>
<dbReference type="InParanoid" id="C3Y892"/>
<feature type="domain" description="Ricin B lectin" evidence="1">
    <location>
        <begin position="2"/>
        <end position="65"/>
    </location>
</feature>
<protein>
    <recommendedName>
        <fullName evidence="1">Ricin B lectin domain-containing protein</fullName>
    </recommendedName>
</protein>
<dbReference type="AlphaFoldDB" id="C3Y892"/>
<name>C3Y892_BRAFL</name>
<proteinExistence type="predicted"/>
<dbReference type="PANTHER" id="PTHR11818">
    <property type="entry name" value="BETA/GAMMA CRYSTALLIN"/>
    <property type="match status" value="1"/>
</dbReference>
<dbReference type="InterPro" id="IPR050252">
    <property type="entry name" value="Beta/Gamma-Crystallin"/>
</dbReference>
<evidence type="ECO:0000259" key="1">
    <source>
        <dbReference type="Pfam" id="PF14200"/>
    </source>
</evidence>
<dbReference type="SUPFAM" id="SSF50370">
    <property type="entry name" value="Ricin B-like lectins"/>
    <property type="match status" value="2"/>
</dbReference>
<reference evidence="2" key="1">
    <citation type="journal article" date="2008" name="Nature">
        <title>The amphioxus genome and the evolution of the chordate karyotype.</title>
        <authorList>
            <consortium name="US DOE Joint Genome Institute (JGI-PGF)"/>
            <person name="Putnam N.H."/>
            <person name="Butts T."/>
            <person name="Ferrier D.E.K."/>
            <person name="Furlong R.F."/>
            <person name="Hellsten U."/>
            <person name="Kawashima T."/>
            <person name="Robinson-Rechavi M."/>
            <person name="Shoguchi E."/>
            <person name="Terry A."/>
            <person name="Yu J.-K."/>
            <person name="Benito-Gutierrez E.L."/>
            <person name="Dubchak I."/>
            <person name="Garcia-Fernandez J."/>
            <person name="Gibson-Brown J.J."/>
            <person name="Grigoriev I.V."/>
            <person name="Horton A.C."/>
            <person name="de Jong P.J."/>
            <person name="Jurka J."/>
            <person name="Kapitonov V.V."/>
            <person name="Kohara Y."/>
            <person name="Kuroki Y."/>
            <person name="Lindquist E."/>
            <person name="Lucas S."/>
            <person name="Osoegawa K."/>
            <person name="Pennacchio L.A."/>
            <person name="Salamov A.A."/>
            <person name="Satou Y."/>
            <person name="Sauka-Spengler T."/>
            <person name="Schmutz J."/>
            <person name="Shin-I T."/>
            <person name="Toyoda A."/>
            <person name="Bronner-Fraser M."/>
            <person name="Fujiyama A."/>
            <person name="Holland L.Z."/>
            <person name="Holland P.W.H."/>
            <person name="Satoh N."/>
            <person name="Rokhsar D.S."/>
        </authorList>
    </citation>
    <scope>NUCLEOTIDE SEQUENCE [LARGE SCALE GENOMIC DNA]</scope>
    <source>
        <strain evidence="2">S238N-H82</strain>
        <tissue evidence="2">Testes</tissue>
    </source>
</reference>
<dbReference type="Pfam" id="PF14200">
    <property type="entry name" value="RicinB_lectin_2"/>
    <property type="match status" value="1"/>
</dbReference>
<accession>C3Y892</accession>
<dbReference type="PANTHER" id="PTHR11818:SF42">
    <property type="entry name" value="VOLTAGE-GATED HYDROGEN CHANNEL 1"/>
    <property type="match status" value="1"/>
</dbReference>
<sequence length="207" mass="23219">MNGHRLDVAGGYAHNGAEIVNNPANYSPSQKWYLKPDGTIESKLGDMWVLDVKGGHTEPRTSVILHQRKEGGPSISQQWDVVPYVPMFDEFFYIRSKLNNCYLQIMCGSEDKTIPSLYIVDKADGSPEQRWKYDKEVGNHQIIVTKPPKRSARQAWTFEKDGSIVSGLSGLGKKMVLNIRGSGGALSPVILYDWNSGENQKWYISAK</sequence>
<organism>
    <name type="scientific">Branchiostoma floridae</name>
    <name type="common">Florida lancelet</name>
    <name type="synonym">Amphioxus</name>
    <dbReference type="NCBI Taxonomy" id="7739"/>
    <lineage>
        <taxon>Eukaryota</taxon>
        <taxon>Metazoa</taxon>
        <taxon>Chordata</taxon>
        <taxon>Cephalochordata</taxon>
        <taxon>Leptocardii</taxon>
        <taxon>Amphioxiformes</taxon>
        <taxon>Branchiostomatidae</taxon>
        <taxon>Branchiostoma</taxon>
    </lineage>
</organism>
<evidence type="ECO:0000313" key="2">
    <source>
        <dbReference type="EMBL" id="EEN63329.1"/>
    </source>
</evidence>
<dbReference type="PROSITE" id="PS50231">
    <property type="entry name" value="RICIN_B_LECTIN"/>
    <property type="match status" value="1"/>
</dbReference>
<dbReference type="Gene3D" id="2.80.10.50">
    <property type="match status" value="2"/>
</dbReference>